<accession>A0ABY5XR33</accession>
<evidence type="ECO:0000256" key="1">
    <source>
        <dbReference type="SAM" id="Phobius"/>
    </source>
</evidence>
<feature type="transmembrane region" description="Helical" evidence="1">
    <location>
        <begin position="147"/>
        <end position="167"/>
    </location>
</feature>
<dbReference type="Proteomes" id="UP001060123">
    <property type="component" value="Plasmid pWSM1592_1"/>
</dbReference>
<dbReference type="Gene3D" id="3.30.70.1230">
    <property type="entry name" value="Nucleotide cyclase"/>
    <property type="match status" value="1"/>
</dbReference>
<keyword evidence="1" id="KW-1133">Transmembrane helix</keyword>
<evidence type="ECO:0000313" key="4">
    <source>
        <dbReference type="Proteomes" id="UP001060123"/>
    </source>
</evidence>
<keyword evidence="4" id="KW-1185">Reference proteome</keyword>
<dbReference type="PANTHER" id="PTHR43081">
    <property type="entry name" value="ADENYLATE CYCLASE, TERMINAL-DIFFERENTIATION SPECIFIC-RELATED"/>
    <property type="match status" value="1"/>
</dbReference>
<dbReference type="InterPro" id="IPR001054">
    <property type="entry name" value="A/G_cyclase"/>
</dbReference>
<organism evidence="3 4">
    <name type="scientific">Rhizobium sullae</name>
    <name type="common">Rhizobium hedysari</name>
    <dbReference type="NCBI Taxonomy" id="50338"/>
    <lineage>
        <taxon>Bacteria</taxon>
        <taxon>Pseudomonadati</taxon>
        <taxon>Pseudomonadota</taxon>
        <taxon>Alphaproteobacteria</taxon>
        <taxon>Hyphomicrobiales</taxon>
        <taxon>Rhizobiaceae</taxon>
        <taxon>Rhizobium/Agrobacterium group</taxon>
        <taxon>Rhizobium</taxon>
    </lineage>
</organism>
<dbReference type="PROSITE" id="PS50125">
    <property type="entry name" value="GUANYLATE_CYCLASE_2"/>
    <property type="match status" value="1"/>
</dbReference>
<evidence type="ECO:0000313" key="3">
    <source>
        <dbReference type="EMBL" id="UWU16918.1"/>
    </source>
</evidence>
<geneLocation type="plasmid" evidence="3 4">
    <name>pWSM1592_1</name>
</geneLocation>
<reference evidence="3" key="1">
    <citation type="submission" date="2022-09" db="EMBL/GenBank/DDBJ databases">
        <title>Australian commercial rhizobial inoculants.</title>
        <authorList>
            <person name="Kohlmeier M.G."/>
            <person name="O'Hara G.W."/>
            <person name="Colombi E."/>
            <person name="Ramsay J.P."/>
            <person name="Terpolilli J."/>
        </authorList>
    </citation>
    <scope>NUCLEOTIDE SEQUENCE</scope>
    <source>
        <strain evidence="3">WSM1592</strain>
        <plasmid evidence="3">pWSM1592_1</plasmid>
    </source>
</reference>
<sequence>MIIDALIGTATPGFVSARIQSAIAREQQNGEILIGWVQAAIILVWGLLYAVSRKTFPADASFEPVPWTLAFYAIFLSVRLWLAYERRSGDWLVAISIIVDIAVLMLLIWSFHIQYRQPPAFYLKAPTLLYIFIFITLRALRFEARWILLAGSAGAVGWLLLVLYAITNEGGKGPITHDYVLYMTSPTVLLGAEFDKIISILMVTIVLAVVLQRARRLLERAAIDHATAAELSRFVAADVAETIRGAETSIQPGQAEIRPAAAVFIDLRGFTALSHQLPPAELMSLLGDYQRRVIPLVQSHRGSIDKFLGDGILATFGAVLRSETYAADALRAIDVIVYDLNEWRSQRRAAGLAAPAISVSLATGDVLFGAIGDETRLEYTVIGDAVNTAAKLEKHTRVEQVTALTDLATSKLALAQGYSAPRSREIRKHRRINGIERPLDLVVIAK</sequence>
<dbReference type="EMBL" id="CP104144">
    <property type="protein sequence ID" value="UWU16918.1"/>
    <property type="molecule type" value="Genomic_DNA"/>
</dbReference>
<feature type="transmembrane region" description="Helical" evidence="1">
    <location>
        <begin position="64"/>
        <end position="84"/>
    </location>
</feature>
<feature type="transmembrane region" description="Helical" evidence="1">
    <location>
        <begin position="187"/>
        <end position="211"/>
    </location>
</feature>
<evidence type="ECO:0000259" key="2">
    <source>
        <dbReference type="PROSITE" id="PS50125"/>
    </source>
</evidence>
<dbReference type="SUPFAM" id="SSF55073">
    <property type="entry name" value="Nucleotide cyclase"/>
    <property type="match status" value="1"/>
</dbReference>
<keyword evidence="1" id="KW-0472">Membrane</keyword>
<keyword evidence="1" id="KW-0812">Transmembrane</keyword>
<dbReference type="InterPro" id="IPR029787">
    <property type="entry name" value="Nucleotide_cyclase"/>
</dbReference>
<keyword evidence="3" id="KW-0614">Plasmid</keyword>
<dbReference type="Pfam" id="PF00211">
    <property type="entry name" value="Guanylate_cyc"/>
    <property type="match status" value="1"/>
</dbReference>
<dbReference type="InterPro" id="IPR050697">
    <property type="entry name" value="Adenylyl/Guanylyl_Cyclase_3/4"/>
</dbReference>
<dbReference type="SMART" id="SM00044">
    <property type="entry name" value="CYCc"/>
    <property type="match status" value="1"/>
</dbReference>
<feature type="transmembrane region" description="Helical" evidence="1">
    <location>
        <begin position="121"/>
        <end position="140"/>
    </location>
</feature>
<feature type="transmembrane region" description="Helical" evidence="1">
    <location>
        <begin position="33"/>
        <end position="52"/>
    </location>
</feature>
<dbReference type="CDD" id="cd07302">
    <property type="entry name" value="CHD"/>
    <property type="match status" value="1"/>
</dbReference>
<name>A0ABY5XR33_RHISU</name>
<dbReference type="RefSeq" id="WP_209444084.1">
    <property type="nucleotide sequence ID" value="NZ_CP104144.1"/>
</dbReference>
<dbReference type="PANTHER" id="PTHR43081:SF1">
    <property type="entry name" value="ADENYLATE CYCLASE, TERMINAL-DIFFERENTIATION SPECIFIC"/>
    <property type="match status" value="1"/>
</dbReference>
<feature type="domain" description="Guanylate cyclase" evidence="2">
    <location>
        <begin position="261"/>
        <end position="393"/>
    </location>
</feature>
<protein>
    <submittedName>
        <fullName evidence="3">Adenylate/guanylate cyclase domain-containing protein</fullName>
    </submittedName>
</protein>
<feature type="transmembrane region" description="Helical" evidence="1">
    <location>
        <begin position="91"/>
        <end position="115"/>
    </location>
</feature>
<proteinExistence type="predicted"/>
<gene>
    <name evidence="3" type="ORF">N2599_29330</name>
</gene>